<sequence length="103" mass="11134">MSIRWFKASESLSVISSAIGPRFSMAVSQKLGMPFTSLRVSSISLLASSCSSSSSSSSSPIKAWPSSISSVVGSNDPSTILFLFWKIGRCFSWYFFSKLSNSI</sequence>
<evidence type="ECO:0000313" key="1">
    <source>
        <dbReference type="EMBL" id="KAH3666773.1"/>
    </source>
</evidence>
<comment type="caution">
    <text evidence="1">The sequence shown here is derived from an EMBL/GenBank/DDBJ whole genome shotgun (WGS) entry which is preliminary data.</text>
</comment>
<proteinExistence type="predicted"/>
<protein>
    <submittedName>
        <fullName evidence="1">Uncharacterized protein</fullName>
    </submittedName>
</protein>
<keyword evidence="2" id="KW-1185">Reference proteome</keyword>
<dbReference type="EMBL" id="JAEUBE010000199">
    <property type="protein sequence ID" value="KAH3666773.1"/>
    <property type="molecule type" value="Genomic_DNA"/>
</dbReference>
<dbReference type="RefSeq" id="XP_046061729.1">
    <property type="nucleotide sequence ID" value="XM_046204178.1"/>
</dbReference>
<reference evidence="1" key="1">
    <citation type="journal article" date="2021" name="Open Biol.">
        <title>Shared evolutionary footprints suggest mitochondrial oxidative damage underlies multiple complex I losses in fungi.</title>
        <authorList>
            <person name="Schikora-Tamarit M.A."/>
            <person name="Marcet-Houben M."/>
            <person name="Nosek J."/>
            <person name="Gabaldon T."/>
        </authorList>
    </citation>
    <scope>NUCLEOTIDE SEQUENCE</scope>
    <source>
        <strain evidence="1">CBS6075</strain>
    </source>
</reference>
<dbReference type="AlphaFoldDB" id="A0A9P8P6L9"/>
<organism evidence="1 2">
    <name type="scientific">Ogataea philodendri</name>
    <dbReference type="NCBI Taxonomy" id="1378263"/>
    <lineage>
        <taxon>Eukaryota</taxon>
        <taxon>Fungi</taxon>
        <taxon>Dikarya</taxon>
        <taxon>Ascomycota</taxon>
        <taxon>Saccharomycotina</taxon>
        <taxon>Pichiomycetes</taxon>
        <taxon>Pichiales</taxon>
        <taxon>Pichiaceae</taxon>
        <taxon>Ogataea</taxon>
    </lineage>
</organism>
<accession>A0A9P8P6L9</accession>
<reference evidence="1" key="2">
    <citation type="submission" date="2021-01" db="EMBL/GenBank/DDBJ databases">
        <authorList>
            <person name="Schikora-Tamarit M.A."/>
        </authorList>
    </citation>
    <scope>NUCLEOTIDE SEQUENCE</scope>
    <source>
        <strain evidence="1">CBS6075</strain>
    </source>
</reference>
<dbReference type="Proteomes" id="UP000769157">
    <property type="component" value="Unassembled WGS sequence"/>
</dbReference>
<gene>
    <name evidence="1" type="ORF">OGAPHI_003222</name>
</gene>
<name>A0A9P8P6L9_9ASCO</name>
<evidence type="ECO:0000313" key="2">
    <source>
        <dbReference type="Proteomes" id="UP000769157"/>
    </source>
</evidence>
<dbReference type="GeneID" id="70235189"/>